<keyword evidence="3" id="KW-1185">Reference proteome</keyword>
<keyword evidence="1" id="KW-0997">Cell inner membrane</keyword>
<evidence type="ECO:0000256" key="1">
    <source>
        <dbReference type="HAMAP-Rule" id="MF_00386"/>
    </source>
</evidence>
<dbReference type="HAMAP" id="MF_00386">
    <property type="entry name" value="UPF0161_YidD"/>
    <property type="match status" value="1"/>
</dbReference>
<dbReference type="Pfam" id="PF01809">
    <property type="entry name" value="YidD"/>
    <property type="match status" value="1"/>
</dbReference>
<reference evidence="2 3" key="1">
    <citation type="journal article" date="2011" name="Stand. Genomic Sci.">
        <title>Complete genome sequence of the thermophilic sulfur-reducer Hippea maritima type strain (MH(2)).</title>
        <authorList>
            <person name="Huntemann M."/>
            <person name="Lu M."/>
            <person name="Nolan M."/>
            <person name="Lapidus A."/>
            <person name="Lucas S."/>
            <person name="Hammon N."/>
            <person name="Deshpande S."/>
            <person name="Cheng J.F."/>
            <person name="Tapia R."/>
            <person name="Han C."/>
            <person name="Goodwin L."/>
            <person name="Pitluck S."/>
            <person name="Liolios K."/>
            <person name="Pagani I."/>
            <person name="Ivanova N."/>
            <person name="Ovchinikova G."/>
            <person name="Pati A."/>
            <person name="Chen A."/>
            <person name="Palaniappan K."/>
            <person name="Land M."/>
            <person name="Hauser L."/>
            <person name="Jeffries C.D."/>
            <person name="Detter J.C."/>
            <person name="Brambilla E.M."/>
            <person name="Rohde M."/>
            <person name="Spring S."/>
            <person name="Goker M."/>
            <person name="Woyke T."/>
            <person name="Bristow J."/>
            <person name="Eisen J.A."/>
            <person name="Markowitz V."/>
            <person name="Hugenholtz P."/>
            <person name="Kyrpides N.C."/>
            <person name="Klenk H.P."/>
            <person name="Mavromatis K."/>
        </authorList>
    </citation>
    <scope>NUCLEOTIDE SEQUENCE [LARGE SCALE GENOMIC DNA]</scope>
    <source>
        <strain evidence="3">ATCC 700847 / DSM 10411 / MH2</strain>
    </source>
</reference>
<dbReference type="eggNOG" id="COG0759">
    <property type="taxonomic scope" value="Bacteria"/>
</dbReference>
<dbReference type="AlphaFoldDB" id="F2LWU3"/>
<dbReference type="GO" id="GO:0005886">
    <property type="term" value="C:plasma membrane"/>
    <property type="evidence" value="ECO:0007669"/>
    <property type="project" value="UniProtKB-SubCell"/>
</dbReference>
<protein>
    <recommendedName>
        <fullName evidence="1">Putative membrane protein insertion efficiency factor</fullName>
    </recommendedName>
</protein>
<dbReference type="HOGENOM" id="CLU_144811_5_2_7"/>
<dbReference type="Proteomes" id="UP000008139">
    <property type="component" value="Chromosome"/>
</dbReference>
<dbReference type="STRING" id="760142.Hipma_0091"/>
<proteinExistence type="inferred from homology"/>
<comment type="similarity">
    <text evidence="1">Belongs to the UPF0161 family.</text>
</comment>
<keyword evidence="1" id="KW-0472">Membrane</keyword>
<dbReference type="PANTHER" id="PTHR33383">
    <property type="entry name" value="MEMBRANE PROTEIN INSERTION EFFICIENCY FACTOR-RELATED"/>
    <property type="match status" value="1"/>
</dbReference>
<dbReference type="InterPro" id="IPR002696">
    <property type="entry name" value="Membr_insert_effic_factor_YidD"/>
</dbReference>
<evidence type="ECO:0000313" key="3">
    <source>
        <dbReference type="Proteomes" id="UP000008139"/>
    </source>
</evidence>
<gene>
    <name evidence="2" type="ordered locus">Hipma_0091</name>
</gene>
<accession>F2LWU3</accession>
<organism evidence="2 3">
    <name type="scientific">Hippea maritima (strain ATCC 700847 / DSM 10411 / MH2)</name>
    <dbReference type="NCBI Taxonomy" id="760142"/>
    <lineage>
        <taxon>Bacteria</taxon>
        <taxon>Pseudomonadati</taxon>
        <taxon>Campylobacterota</taxon>
        <taxon>Desulfurellia</taxon>
        <taxon>Desulfurellales</taxon>
        <taxon>Hippeaceae</taxon>
        <taxon>Hippea</taxon>
    </lineage>
</organism>
<dbReference type="FunCoup" id="F2LWU3">
    <property type="interactions" value="248"/>
</dbReference>
<dbReference type="EMBL" id="CP002606">
    <property type="protein sequence ID" value="AEA33071.1"/>
    <property type="molecule type" value="Genomic_DNA"/>
</dbReference>
<evidence type="ECO:0000313" key="2">
    <source>
        <dbReference type="EMBL" id="AEA33071.1"/>
    </source>
</evidence>
<dbReference type="InParanoid" id="F2LWU3"/>
<dbReference type="PANTHER" id="PTHR33383:SF1">
    <property type="entry name" value="MEMBRANE PROTEIN INSERTION EFFICIENCY FACTOR-RELATED"/>
    <property type="match status" value="1"/>
</dbReference>
<keyword evidence="1" id="KW-1003">Cell membrane</keyword>
<dbReference type="SMART" id="SM01234">
    <property type="entry name" value="Haemolytic"/>
    <property type="match status" value="1"/>
</dbReference>
<reference evidence="3" key="2">
    <citation type="submission" date="2011-03" db="EMBL/GenBank/DDBJ databases">
        <title>The complete genome of Hippea maritima DSM 10411.</title>
        <authorList>
            <consortium name="US DOE Joint Genome Institute (JGI-PGF)"/>
            <person name="Lucas S."/>
            <person name="Copeland A."/>
            <person name="Lapidus A."/>
            <person name="Bruce D."/>
            <person name="Goodwin L."/>
            <person name="Pitluck S."/>
            <person name="Peters L."/>
            <person name="Kyrpides N."/>
            <person name="Mavromatis K."/>
            <person name="Pagani I."/>
            <person name="Ivanova N."/>
            <person name="Mikhailova N."/>
            <person name="Lu M."/>
            <person name="Detter J.C."/>
            <person name="Tapia R."/>
            <person name="Han C."/>
            <person name="Land M."/>
            <person name="Hauser L."/>
            <person name="Markowitz V."/>
            <person name="Cheng J.-F."/>
            <person name="Hugenholtz P."/>
            <person name="Woyke T."/>
            <person name="Wu D."/>
            <person name="Spring S."/>
            <person name="Schroeder M."/>
            <person name="Brambilla E."/>
            <person name="Klenk H.-P."/>
            <person name="Eisen J.A."/>
        </authorList>
    </citation>
    <scope>NUCLEOTIDE SEQUENCE [LARGE SCALE GENOMIC DNA]</scope>
    <source>
        <strain evidence="3">ATCC 700847 / DSM 10411 / MH2</strain>
    </source>
</reference>
<dbReference type="KEGG" id="hmr:Hipma_0091"/>
<dbReference type="NCBIfam" id="TIGR00278">
    <property type="entry name" value="membrane protein insertion efficiency factor YidD"/>
    <property type="match status" value="1"/>
</dbReference>
<sequence length="95" mass="10913">MNPISKAISSFMIGLIKLYQRFISPLTRPSCRFYPTCSNYSIEAIKKFGPIQGGMMSIWRILRCGPWSAGGYDPPNEPLFKLKSFKFKRRDNEGE</sequence>
<comment type="function">
    <text evidence="1">Could be involved in insertion of integral membrane proteins into the membrane.</text>
</comment>
<comment type="subcellular location">
    <subcellularLocation>
        <location evidence="1">Cell inner membrane</location>
        <topology evidence="1">Peripheral membrane protein</topology>
        <orientation evidence="1">Cytoplasmic side</orientation>
    </subcellularLocation>
</comment>
<name>F2LWU3_HIPMA</name>